<organism evidence="1 2">
    <name type="scientific">Chitinimonas viridis</name>
    <dbReference type="NCBI Taxonomy" id="664880"/>
    <lineage>
        <taxon>Bacteria</taxon>
        <taxon>Pseudomonadati</taxon>
        <taxon>Pseudomonadota</taxon>
        <taxon>Betaproteobacteria</taxon>
        <taxon>Neisseriales</taxon>
        <taxon>Chitinibacteraceae</taxon>
        <taxon>Chitinimonas</taxon>
    </lineage>
</organism>
<accession>A0ABT8AZF0</accession>
<comment type="caution">
    <text evidence="1">The sequence shown here is derived from an EMBL/GenBank/DDBJ whole genome shotgun (WGS) entry which is preliminary data.</text>
</comment>
<gene>
    <name evidence="1" type="ORF">QWZ03_01075</name>
</gene>
<evidence type="ECO:0000313" key="2">
    <source>
        <dbReference type="Proteomes" id="UP001180081"/>
    </source>
</evidence>
<dbReference type="Proteomes" id="UP001180081">
    <property type="component" value="Unassembled WGS sequence"/>
</dbReference>
<protein>
    <recommendedName>
        <fullName evidence="3">Phasin family protein</fullName>
    </recommendedName>
</protein>
<evidence type="ECO:0000313" key="1">
    <source>
        <dbReference type="EMBL" id="MDN3575364.1"/>
    </source>
</evidence>
<sequence>MALTIKLTDKHAYQIADTFAQASARILDFRIAHSAALSDEEATELEKAEDRLDQAVVLFRGYGIQLRGAQAEEAASELQSAIHTARDTIATIDSVKQVISTGTALVDLTVAMLDRDAKGALAASRRISAAIKGDVSDAA</sequence>
<reference evidence="1" key="2">
    <citation type="submission" date="2023-06" db="EMBL/GenBank/DDBJ databases">
        <authorList>
            <person name="Lucena T."/>
            <person name="Sun Q."/>
        </authorList>
    </citation>
    <scope>NUCLEOTIDE SEQUENCE</scope>
    <source>
        <strain evidence="1">CECT 7703</strain>
    </source>
</reference>
<evidence type="ECO:0008006" key="3">
    <source>
        <dbReference type="Google" id="ProtNLM"/>
    </source>
</evidence>
<name>A0ABT8AZF0_9NEIS</name>
<reference evidence="1" key="1">
    <citation type="journal article" date="2014" name="Int. J. Syst. Evol. Microbiol.">
        <title>Complete genome of a new Firmicutes species belonging to the dominant human colonic microbiota ('Ruminococcus bicirculans') reveals two chromosomes and a selective capacity to utilize plant glucans.</title>
        <authorList>
            <consortium name="NISC Comparative Sequencing Program"/>
            <person name="Wegmann U."/>
            <person name="Louis P."/>
            <person name="Goesmann A."/>
            <person name="Henrissat B."/>
            <person name="Duncan S.H."/>
            <person name="Flint H.J."/>
        </authorList>
    </citation>
    <scope>NUCLEOTIDE SEQUENCE</scope>
    <source>
        <strain evidence="1">CECT 7703</strain>
    </source>
</reference>
<dbReference type="RefSeq" id="WP_290331031.1">
    <property type="nucleotide sequence ID" value="NZ_JAUFPU010000001.1"/>
</dbReference>
<keyword evidence="2" id="KW-1185">Reference proteome</keyword>
<dbReference type="EMBL" id="JAUFPU010000001">
    <property type="protein sequence ID" value="MDN3575364.1"/>
    <property type="molecule type" value="Genomic_DNA"/>
</dbReference>
<proteinExistence type="predicted"/>